<dbReference type="AlphaFoldDB" id="A0A848G7J5"/>
<dbReference type="SUPFAM" id="SSF100950">
    <property type="entry name" value="NagB/RpiA/CoA transferase-like"/>
    <property type="match status" value="1"/>
</dbReference>
<dbReference type="Pfam" id="PF01144">
    <property type="entry name" value="CoA_trans"/>
    <property type="match status" value="1"/>
</dbReference>
<keyword evidence="2" id="KW-1185">Reference proteome</keyword>
<evidence type="ECO:0000313" key="1">
    <source>
        <dbReference type="EMBL" id="NML28187.1"/>
    </source>
</evidence>
<dbReference type="PANTHER" id="PTHR43293:SF3">
    <property type="entry name" value="CHOLESTEROL RING-CLEAVING HYDROLASE IPDB SUBUNIT"/>
    <property type="match status" value="1"/>
</dbReference>
<reference evidence="1 2" key="1">
    <citation type="submission" date="2020-04" db="EMBL/GenBank/DDBJ databases">
        <title>Zoogloea sp. G-4-1-14 isolated from soil.</title>
        <authorList>
            <person name="Dahal R.H."/>
        </authorList>
    </citation>
    <scope>NUCLEOTIDE SEQUENCE [LARGE SCALE GENOMIC DNA]</scope>
    <source>
        <strain evidence="1 2">G-4-1-14</strain>
    </source>
</reference>
<dbReference type="SMART" id="SM00882">
    <property type="entry name" value="CoA_trans"/>
    <property type="match status" value="1"/>
</dbReference>
<name>A0A848G7J5_9RHOO</name>
<sequence>MNKQMTAADAVARLRDGMTVGFGGWGPRRKPMAIVREILRSSLKDLTVVAYGGPEVGMLCAAGKVKKLVFGFATLDAIPLEPWYRKIRESGSLELMELDEGMFQWGLRAAGMRLPFLPTRCGLATDVTRLNPEIRTIRSPYEDGETLLAMPALKLDAAILHVNVADRLGNTLVTGPDPYFDHLFARAAEACYVSAERVEERLQLDAAQARFNTFERYLVSGVVEAPCGAHPTSCPSDYGWDMSHFKRYVASATEPGGWQAYMEEFVQPGEAAYQDRNGGIERMAGLPLPVF</sequence>
<organism evidence="1 2">
    <name type="scientific">Zoogloea dura</name>
    <dbReference type="NCBI Taxonomy" id="2728840"/>
    <lineage>
        <taxon>Bacteria</taxon>
        <taxon>Pseudomonadati</taxon>
        <taxon>Pseudomonadota</taxon>
        <taxon>Betaproteobacteria</taxon>
        <taxon>Rhodocyclales</taxon>
        <taxon>Zoogloeaceae</taxon>
        <taxon>Zoogloea</taxon>
    </lineage>
</organism>
<dbReference type="PANTHER" id="PTHR43293">
    <property type="entry name" value="ACETATE COA-TRANSFERASE YDIF"/>
    <property type="match status" value="1"/>
</dbReference>
<evidence type="ECO:0000313" key="2">
    <source>
        <dbReference type="Proteomes" id="UP000580043"/>
    </source>
</evidence>
<keyword evidence="1" id="KW-0808">Transferase</keyword>
<dbReference type="Gene3D" id="3.30.30.40">
    <property type="match status" value="1"/>
</dbReference>
<dbReference type="RefSeq" id="WP_169147719.1">
    <property type="nucleotide sequence ID" value="NZ_JABBGA010000023.1"/>
</dbReference>
<dbReference type="EMBL" id="JABBGA010000023">
    <property type="protein sequence ID" value="NML28187.1"/>
    <property type="molecule type" value="Genomic_DNA"/>
</dbReference>
<comment type="caution">
    <text evidence="1">The sequence shown here is derived from an EMBL/GenBank/DDBJ whole genome shotgun (WGS) entry which is preliminary data.</text>
</comment>
<dbReference type="GO" id="GO:0008410">
    <property type="term" value="F:CoA-transferase activity"/>
    <property type="evidence" value="ECO:0007669"/>
    <property type="project" value="InterPro"/>
</dbReference>
<accession>A0A848G7J5</accession>
<gene>
    <name evidence="1" type="ORF">HHL15_20715</name>
</gene>
<protein>
    <submittedName>
        <fullName evidence="1">CoA transferase subunit A</fullName>
    </submittedName>
</protein>
<dbReference type="Gene3D" id="3.40.1080.10">
    <property type="entry name" value="Glutaconate Coenzyme A-transferase"/>
    <property type="match status" value="1"/>
</dbReference>
<dbReference type="Proteomes" id="UP000580043">
    <property type="component" value="Unassembled WGS sequence"/>
</dbReference>
<dbReference type="InterPro" id="IPR037171">
    <property type="entry name" value="NagB/RpiA_transferase-like"/>
</dbReference>
<proteinExistence type="predicted"/>
<dbReference type="InterPro" id="IPR004165">
    <property type="entry name" value="CoA_trans_fam_I"/>
</dbReference>